<dbReference type="Pfam" id="PF00615">
    <property type="entry name" value="RGS"/>
    <property type="match status" value="1"/>
</dbReference>
<name>A0A0H5RP05_9EUKA</name>
<accession>A0A0H5RP05</accession>
<dbReference type="InterPro" id="IPR039867">
    <property type="entry name" value="Furry/Tao3/Mor2"/>
</dbReference>
<dbReference type="PANTHER" id="PTHR12295">
    <property type="entry name" value="FURRY-RELATED"/>
    <property type="match status" value="1"/>
</dbReference>
<sequence>MSGSRVPEPLLHPPVSPMAQPIPGIVYAWKDVALAAAKTAVTRARRMAMMSPLTHRLIFEVFERFHQEYRQGINQVFASLAQTEASLPESIDSAAFPTAWSAFLRKLDFENSHLSVLSGLASVDPESVVSQALQIKFEIFDESNNLFLKEAMLDLSERVCAQIISRTISSTEKLTTSTVQELLQRAMSAHRVCPSYADGWAKVIGIASIYHLDAVIFAFRKELSLFDAKSHFSPEAAGIFSMLTYIRVILKHSTEEVNNSRLSKVLEMHKTILLSKGLKQTVQPVALAQLIQLDISIRQSSAIFADNDTVEFLYKRTDAMSRVFDCKAAALKLMATILERSHSDFYEKNFDTFINKRILRHLTTPRKTAHCLRILLRVLTGAYQSPVNLDDMDGNVPGSIIVHPNGSEPHFHPYSFSIRRCPNSSPVVEVLQKFSRAVINKKVIHLSWPRYQYELSEIIMQFAVHDIEWTLQNVIAPLLAYKKGSHPELLLALTVCRQIFADNGDFQKHVHIPDSRKLAVLHMIRTMTSTIESILSKSFFEVSAFSSSERSQEPLAVTCFATISSSAFAQLGGVNAQSCEADAYFSSEGIEADETQEGDTDDSFDGRDFDYSVSPANRPPNPTSTYTLRLGSNDFPFLEGYAGTITNDAPGNHPSSEFSPNRRISSSGRAFRQSEGETTFTANANLSDNDQKRIYLRTKTFFIPIAAIRCLGALPSEATIVDNQSSVFLLPVLLHSYTPLAMAVSHSIQEMCAHNDSAWFITINESLLKFLCELQLSDTCSIVTVISQLAVNIETWSASYSKKSNELSPSLRNSLQTMDAVAAAYLSHEQTRVRCSAYHLLHIVWSAVRKFESPTAICFASFLSDFGSALVVSAETQLSEYHKSRFPGGISSDLDKTLRKEGSSSPGFFKDVIFQDAQYSEYMSFCLINLTQKIAEADIGSSLLDKVQGILSDRLNSCLNPLSLHPSGVKLAVAQFLSIRPKSELLANDVFLSLWRFFLLENKDPATQEAFELSLTCAHPDHLALLIMTLNQARNMMRSKTTSVAVKRPKKKESEFEDTLFALDRLWSRFLVALSEPKRLRQAFSSSPRVRSVFLESCRCGMTKSVKKWAETPSNLGDRADFLSNVCFALRRRHKYDGADFSGPFLETEIPEWLQEDRCRTLREVRIWSECGDVFSTKSEEMSSYLKTKWSILIEKQVQHSLGTNGKTLNEREKAFLTIELQSKMKEQMPVALADLRLRSFWCASRILSLGPVLDDASLAEGGWLDWALLAESNGVPALQMLVCFHWREMSKLLDRLYWETSEGGPLAQNLFIACASQLVPVCFGLSAVMTRDELQDCIPLSQDDIALQNLKRPLIHDMLAPLLVCSIFHMGSRSRPVSQTAAAMLARICDTLVTRSLNKEQAKSLAVLKSHHPGLQSQIPSIRCKNALIIARTVANLCSQELIALILNEVVLRWAQFHNRQWQQKQWFIDAFESFFLSLPFHKFAAMLSSDAAQLMLSDMVNVTRSLVRDSAPALQSMLNVWQSFAGARSEDHRNANIHAITEFILEDQMHVSQSDYLDAASLIAVELYRYSALSVLDCLLQRFEVLDVSLQAQTDPVSGLRVPSFLLSSVLGSRFQSCRPRLPAILQHIFLWLNVPLSPCVMILHDLLHYTNVLSIPQSDSGSPSLTGLIQPIPPLDKVTFQWMGTHCQEWDVTDDERILEVFSRIATCTSAISDANFVVPLEFVCHVVHRWTSRAFGAVITQEWASLMFYTASHSPRIDLTLSALRVLGILSVPDGLSSYQALAMILTSAVSRIEQSKRTRSMDEAVAEQVLRIYINTLASGNTLPWTYDRFRMFSSIFYQCAMLLRWPISVQLHCLALSCIKRLLKHPGMAEVLQGFPAEHAPCKDSSKVGNKPLERMCEGFISVGLSLIQFGYRGLQPAIIDGIISHPDNEEVMSESLSLLCLLWSIPCHAIIDNVGPSRHLLSIVGVLPWLYLQATNEHHRQTALQFCSRLALAIDESHCQWQFAEVADCLRQYGSEDERDTIIGSICRHLCESCFPRDAVACSSLLLRLLKGGHIKIRSSTLQVAGFLVEKSSSFGSTSLSVFDDLLSYASTLIAQSDGLELEAVTNLFTVCCNAVSKTSPDPSVCMPSPSVGDKTNSFLEGESAPLHEQPAQLNDYDSYKSAASALACFSGDSTGFFSKSCEIGSVALTQSGGGLTPLPVTPQSRRSSTVVSSAISRAANVPANPATHRGSITPLTPSSAQTPASESRQAVRRRSSSSTSILSQAAPKIVPVTCTLSNLIDTPQLSEHFRQFVATHGDVRGLEFYTIVSKNFLTLPAAPTGDLLRKKEAKAIFARFIDAEAAECLDIDDATRKEISEQLATPPPLQIFNRVMQTVKNDLVTSYTAFCDSLEYETLVRSGHLISP</sequence>
<evidence type="ECO:0000313" key="3">
    <source>
        <dbReference type="EMBL" id="CRZ10444.1"/>
    </source>
</evidence>
<feature type="region of interest" description="Disordered" evidence="1">
    <location>
        <begin position="588"/>
        <end position="622"/>
    </location>
</feature>
<dbReference type="Pfam" id="PF14225">
    <property type="entry name" value="MOR2-PAG1_C"/>
    <property type="match status" value="1"/>
</dbReference>
<feature type="compositionally biased region" description="Polar residues" evidence="1">
    <location>
        <begin position="2241"/>
        <end position="2251"/>
    </location>
</feature>
<dbReference type="InterPro" id="IPR016024">
    <property type="entry name" value="ARM-type_fold"/>
</dbReference>
<evidence type="ECO:0000259" key="2">
    <source>
        <dbReference type="PROSITE" id="PS50132"/>
    </source>
</evidence>
<evidence type="ECO:0000256" key="1">
    <source>
        <dbReference type="SAM" id="MobiDB-lite"/>
    </source>
</evidence>
<dbReference type="InterPro" id="IPR025481">
    <property type="entry name" value="Cell_Morphogen_C"/>
</dbReference>
<dbReference type="EMBL" id="HACM01010002">
    <property type="protein sequence ID" value="CRZ10444.1"/>
    <property type="molecule type" value="Transcribed_RNA"/>
</dbReference>
<feature type="compositionally biased region" description="Acidic residues" evidence="1">
    <location>
        <begin position="590"/>
        <end position="603"/>
    </location>
</feature>
<dbReference type="GO" id="GO:0030427">
    <property type="term" value="C:site of polarized growth"/>
    <property type="evidence" value="ECO:0007669"/>
    <property type="project" value="TreeGrafter"/>
</dbReference>
<feature type="domain" description="RGS" evidence="2">
    <location>
        <begin position="2283"/>
        <end position="2387"/>
    </location>
</feature>
<dbReference type="PANTHER" id="PTHR12295:SF30">
    <property type="entry name" value="PROTEIN FURRY"/>
    <property type="match status" value="1"/>
</dbReference>
<proteinExistence type="predicted"/>
<reference evidence="3" key="1">
    <citation type="submission" date="2015-04" db="EMBL/GenBank/DDBJ databases">
        <title>The genome sequence of the plant pathogenic Rhizarian Plasmodiophora brassicae reveals insights in its biotrophic life cycle and the origin of chitin synthesis.</title>
        <authorList>
            <person name="Schwelm A."/>
            <person name="Fogelqvist J."/>
            <person name="Knaust A."/>
            <person name="Julke S."/>
            <person name="Lilja T."/>
            <person name="Dhandapani V."/>
            <person name="Bonilla-Rosso G."/>
            <person name="Karlsson M."/>
            <person name="Shevchenko A."/>
            <person name="Choi S.R."/>
            <person name="Kim H.G."/>
            <person name="Park J.Y."/>
            <person name="Lim Y.P."/>
            <person name="Ludwig-Muller J."/>
            <person name="Dixelius C."/>
        </authorList>
    </citation>
    <scope>NUCLEOTIDE SEQUENCE</scope>
    <source>
        <tissue evidence="3">Potato root galls</tissue>
    </source>
</reference>
<dbReference type="PROSITE" id="PS50132">
    <property type="entry name" value="RGS"/>
    <property type="match status" value="1"/>
</dbReference>
<dbReference type="GO" id="GO:0005938">
    <property type="term" value="C:cell cortex"/>
    <property type="evidence" value="ECO:0007669"/>
    <property type="project" value="TreeGrafter"/>
</dbReference>
<dbReference type="Gene3D" id="1.10.167.10">
    <property type="entry name" value="Regulator of G-protein Signalling 4, domain 2"/>
    <property type="match status" value="1"/>
</dbReference>
<dbReference type="SMART" id="SM00315">
    <property type="entry name" value="RGS"/>
    <property type="match status" value="1"/>
</dbReference>
<dbReference type="GO" id="GO:0000902">
    <property type="term" value="P:cell morphogenesis"/>
    <property type="evidence" value="ECO:0007669"/>
    <property type="project" value="InterPro"/>
</dbReference>
<dbReference type="InterPro" id="IPR016137">
    <property type="entry name" value="RGS"/>
</dbReference>
<protein>
    <recommendedName>
        <fullName evidence="2">RGS domain-containing protein</fullName>
    </recommendedName>
</protein>
<dbReference type="SUPFAM" id="SSF48371">
    <property type="entry name" value="ARM repeat"/>
    <property type="match status" value="2"/>
</dbReference>
<dbReference type="InterPro" id="IPR036305">
    <property type="entry name" value="RGS_sf"/>
</dbReference>
<dbReference type="SUPFAM" id="SSF48097">
    <property type="entry name" value="Regulator of G-protein signaling, RGS"/>
    <property type="match status" value="1"/>
</dbReference>
<feature type="compositionally biased region" description="Polar residues" evidence="1">
    <location>
        <begin position="2209"/>
        <end position="2223"/>
    </location>
</feature>
<organism evidence="3">
    <name type="scientific">Spongospora subterranea</name>
    <dbReference type="NCBI Taxonomy" id="70186"/>
    <lineage>
        <taxon>Eukaryota</taxon>
        <taxon>Sar</taxon>
        <taxon>Rhizaria</taxon>
        <taxon>Endomyxa</taxon>
        <taxon>Phytomyxea</taxon>
        <taxon>Plasmodiophorida</taxon>
        <taxon>Plasmodiophoridae</taxon>
        <taxon>Spongospora</taxon>
    </lineage>
</organism>
<dbReference type="InterPro" id="IPR044926">
    <property type="entry name" value="RGS_subdomain_2"/>
</dbReference>
<feature type="region of interest" description="Disordered" evidence="1">
    <location>
        <begin position="2200"/>
        <end position="2267"/>
    </location>
</feature>